<dbReference type="AlphaFoldDB" id="A0A0R2XHI7"/>
<gene>
    <name evidence="2" type="ORF">ABS33_05485</name>
</gene>
<reference evidence="2 3" key="1">
    <citation type="submission" date="2015-10" db="EMBL/GenBank/DDBJ databases">
        <title>Metagenome-Assembled Genomes uncover a global brackish microbiome.</title>
        <authorList>
            <person name="Hugerth L.W."/>
            <person name="Larsson J."/>
            <person name="Alneberg J."/>
            <person name="Lindh M.V."/>
            <person name="Legrand C."/>
            <person name="Pinhassi J."/>
            <person name="Andersson A.F."/>
        </authorList>
    </citation>
    <scope>NUCLEOTIDE SEQUENCE [LARGE SCALE GENOMIC DNA]</scope>
    <source>
        <strain evidence="2">BACL9 MAG-120924-bin69</strain>
    </source>
</reference>
<proteinExistence type="predicted"/>
<evidence type="ECO:0000256" key="1">
    <source>
        <dbReference type="SAM" id="Coils"/>
    </source>
</evidence>
<feature type="coiled-coil region" evidence="1">
    <location>
        <begin position="85"/>
        <end position="148"/>
    </location>
</feature>
<dbReference type="EMBL" id="LIDN01000186">
    <property type="protein sequence ID" value="KRP32955.1"/>
    <property type="molecule type" value="Genomic_DNA"/>
</dbReference>
<protein>
    <submittedName>
        <fullName evidence="2">Uncharacterized protein</fullName>
    </submittedName>
</protein>
<evidence type="ECO:0000313" key="3">
    <source>
        <dbReference type="Proteomes" id="UP000051220"/>
    </source>
</evidence>
<comment type="caution">
    <text evidence="2">The sequence shown here is derived from an EMBL/GenBank/DDBJ whole genome shotgun (WGS) entry which is preliminary data.</text>
</comment>
<accession>A0A0R2XHI7</accession>
<keyword evidence="1" id="KW-0175">Coiled coil</keyword>
<organism evidence="2 3">
    <name type="scientific">Verrucomicrobia subdivision 6 bacterium BACL9 MAG-120924-bin69</name>
    <dbReference type="NCBI Taxonomy" id="1655635"/>
    <lineage>
        <taxon>Bacteria</taxon>
        <taxon>Pseudomonadati</taxon>
        <taxon>Verrucomicrobiota</taxon>
        <taxon>Verrucomicrobiia</taxon>
        <taxon>Verrucomicrobiales</taxon>
        <taxon>Verrucomicrobia subdivision 6</taxon>
    </lineage>
</organism>
<dbReference type="Proteomes" id="UP000051220">
    <property type="component" value="Unassembled WGS sequence"/>
</dbReference>
<name>A0A0R2XHI7_9BACT</name>
<evidence type="ECO:0000313" key="2">
    <source>
        <dbReference type="EMBL" id="KRP32955.1"/>
    </source>
</evidence>
<sequence>MCCDGTLFYSVVLQPEDSPRTLSSLGLTLKRKPGLTTFRQPCSAHQNNQCTIYESRPQRCRLFNCQQLLRVASGETTPSAARETIASTREKINQVVEKMERLTETNPNQGLTQRFSVALANTAPCLERAELETAMRELQQILEKEFRVKEKTD</sequence>